<comment type="subcellular location">
    <subcellularLocation>
        <location evidence="1">Cell envelope</location>
    </subcellularLocation>
</comment>
<feature type="chain" id="PRO_5045921311" evidence="4">
    <location>
        <begin position="20"/>
        <end position="320"/>
    </location>
</feature>
<reference evidence="6 7" key="1">
    <citation type="submission" date="2023-04" db="EMBL/GenBank/DDBJ databases">
        <title>A novel bacteria isolated from coastal sediment.</title>
        <authorList>
            <person name="Liu X.-J."/>
            <person name="Du Z.-J."/>
        </authorList>
    </citation>
    <scope>NUCLEOTIDE SEQUENCE [LARGE SCALE GENOMIC DNA]</scope>
    <source>
        <strain evidence="6 7">SDUM461003</strain>
    </source>
</reference>
<dbReference type="SUPFAM" id="SSF53822">
    <property type="entry name" value="Periplasmic binding protein-like I"/>
    <property type="match status" value="1"/>
</dbReference>
<comment type="similarity">
    <text evidence="2">Belongs to the bacterial solute-binding protein 2 family.</text>
</comment>
<sequence>MKRIILGLLICFTSLSIVACSGGGKESDNNADASVKIGMTVQSLSNPTWAGYCQAIEKEVKAQGGSINYVACESNVGKQITQIENFISGGVDIIIIHPADPKGVEFALKQARSAGIKVIAWDDNLQNADLAWLIDNHDLGYTIGTHAAKWINEKLGGSAEVAILNYPQLPILLERGNGIRDAITELAPKAKIVAESSAIDTKEGIEKMETIFQSNPNVKVVCSIGGGGSVGANEAAKAANKVTADFGIFAADATQPELSALKNNEGVRMTVTVTGTNQDIADEIWGMVTLLQSGAPIETKEIYREFIPVTEGNVDEYLGK</sequence>
<evidence type="ECO:0000259" key="5">
    <source>
        <dbReference type="Pfam" id="PF13407"/>
    </source>
</evidence>
<evidence type="ECO:0000256" key="3">
    <source>
        <dbReference type="ARBA" id="ARBA00022729"/>
    </source>
</evidence>
<evidence type="ECO:0000256" key="1">
    <source>
        <dbReference type="ARBA" id="ARBA00004196"/>
    </source>
</evidence>
<evidence type="ECO:0000256" key="4">
    <source>
        <dbReference type="SAM" id="SignalP"/>
    </source>
</evidence>
<dbReference type="CDD" id="cd01536">
    <property type="entry name" value="PBP1_ABC_sugar_binding-like"/>
    <property type="match status" value="1"/>
</dbReference>
<dbReference type="PANTHER" id="PTHR46847:SF1">
    <property type="entry name" value="D-ALLOSE-BINDING PERIPLASMIC PROTEIN-RELATED"/>
    <property type="match status" value="1"/>
</dbReference>
<dbReference type="Gene3D" id="3.40.50.2300">
    <property type="match status" value="2"/>
</dbReference>
<feature type="signal peptide" evidence="4">
    <location>
        <begin position="1"/>
        <end position="19"/>
    </location>
</feature>
<keyword evidence="7" id="KW-1185">Reference proteome</keyword>
<evidence type="ECO:0000313" key="7">
    <source>
        <dbReference type="Proteomes" id="UP001225316"/>
    </source>
</evidence>
<dbReference type="EMBL" id="JARXHW010000031">
    <property type="protein sequence ID" value="MDQ8208436.1"/>
    <property type="molecule type" value="Genomic_DNA"/>
</dbReference>
<dbReference type="InterPro" id="IPR028082">
    <property type="entry name" value="Peripla_BP_I"/>
</dbReference>
<comment type="caution">
    <text evidence="6">The sequence shown here is derived from an EMBL/GenBank/DDBJ whole genome shotgun (WGS) entry which is preliminary data.</text>
</comment>
<feature type="domain" description="Periplasmic binding protein" evidence="5">
    <location>
        <begin position="37"/>
        <end position="264"/>
    </location>
</feature>
<accession>A0ABU1AWA8</accession>
<protein>
    <submittedName>
        <fullName evidence="6">Sugar ABC transporter substrate-binding protein</fullName>
    </submittedName>
</protein>
<gene>
    <name evidence="6" type="ORF">QEH52_13010</name>
</gene>
<dbReference type="PANTHER" id="PTHR46847">
    <property type="entry name" value="D-ALLOSE-BINDING PERIPLASMIC PROTEIN-RELATED"/>
    <property type="match status" value="1"/>
</dbReference>
<name>A0ABU1AWA8_9BACT</name>
<dbReference type="PROSITE" id="PS51257">
    <property type="entry name" value="PROKAR_LIPOPROTEIN"/>
    <property type="match status" value="1"/>
</dbReference>
<dbReference type="InterPro" id="IPR025997">
    <property type="entry name" value="SBP_2_dom"/>
</dbReference>
<proteinExistence type="inferred from homology"/>
<evidence type="ECO:0000313" key="6">
    <source>
        <dbReference type="EMBL" id="MDQ8208436.1"/>
    </source>
</evidence>
<dbReference type="RefSeq" id="WP_308951022.1">
    <property type="nucleotide sequence ID" value="NZ_JARXHW010000031.1"/>
</dbReference>
<evidence type="ECO:0000256" key="2">
    <source>
        <dbReference type="ARBA" id="ARBA00007639"/>
    </source>
</evidence>
<dbReference type="Pfam" id="PF13407">
    <property type="entry name" value="Peripla_BP_4"/>
    <property type="match status" value="1"/>
</dbReference>
<dbReference type="Proteomes" id="UP001225316">
    <property type="component" value="Unassembled WGS sequence"/>
</dbReference>
<keyword evidence="3 4" id="KW-0732">Signal</keyword>
<organism evidence="6 7">
    <name type="scientific">Thalassobacterium maritimum</name>
    <dbReference type="NCBI Taxonomy" id="3041265"/>
    <lineage>
        <taxon>Bacteria</taxon>
        <taxon>Pseudomonadati</taxon>
        <taxon>Verrucomicrobiota</taxon>
        <taxon>Opitutia</taxon>
        <taxon>Puniceicoccales</taxon>
        <taxon>Coraliomargaritaceae</taxon>
        <taxon>Thalassobacterium</taxon>
    </lineage>
</organism>